<dbReference type="AlphaFoldDB" id="A0A6A5WS90"/>
<sequence>MIRGVGVPSSKCTSWERANVLLLEDGTKYSLEGVDDDQYAEFSESVANATVKEDVPEEFKQFEAEE</sequence>
<dbReference type="EMBL" id="ML977567">
    <property type="protein sequence ID" value="KAF2004437.1"/>
    <property type="molecule type" value="Genomic_DNA"/>
</dbReference>
<gene>
    <name evidence="1" type="ORF">P154DRAFT_519314</name>
</gene>
<dbReference type="Proteomes" id="UP000799779">
    <property type="component" value="Unassembled WGS sequence"/>
</dbReference>
<name>A0A6A5WS90_9PLEO</name>
<protein>
    <submittedName>
        <fullName evidence="1">Uncharacterized protein</fullName>
    </submittedName>
</protein>
<organism evidence="1 2">
    <name type="scientific">Amniculicola lignicola CBS 123094</name>
    <dbReference type="NCBI Taxonomy" id="1392246"/>
    <lineage>
        <taxon>Eukaryota</taxon>
        <taxon>Fungi</taxon>
        <taxon>Dikarya</taxon>
        <taxon>Ascomycota</taxon>
        <taxon>Pezizomycotina</taxon>
        <taxon>Dothideomycetes</taxon>
        <taxon>Pleosporomycetidae</taxon>
        <taxon>Pleosporales</taxon>
        <taxon>Amniculicolaceae</taxon>
        <taxon>Amniculicola</taxon>
    </lineage>
</organism>
<reference evidence="1" key="1">
    <citation type="journal article" date="2020" name="Stud. Mycol.">
        <title>101 Dothideomycetes genomes: a test case for predicting lifestyles and emergence of pathogens.</title>
        <authorList>
            <person name="Haridas S."/>
            <person name="Albert R."/>
            <person name="Binder M."/>
            <person name="Bloem J."/>
            <person name="Labutti K."/>
            <person name="Salamov A."/>
            <person name="Andreopoulos B."/>
            <person name="Baker S."/>
            <person name="Barry K."/>
            <person name="Bills G."/>
            <person name="Bluhm B."/>
            <person name="Cannon C."/>
            <person name="Castanera R."/>
            <person name="Culley D."/>
            <person name="Daum C."/>
            <person name="Ezra D."/>
            <person name="Gonzalez J."/>
            <person name="Henrissat B."/>
            <person name="Kuo A."/>
            <person name="Liang C."/>
            <person name="Lipzen A."/>
            <person name="Lutzoni F."/>
            <person name="Magnuson J."/>
            <person name="Mondo S."/>
            <person name="Nolan M."/>
            <person name="Ohm R."/>
            <person name="Pangilinan J."/>
            <person name="Park H.-J."/>
            <person name="Ramirez L."/>
            <person name="Alfaro M."/>
            <person name="Sun H."/>
            <person name="Tritt A."/>
            <person name="Yoshinaga Y."/>
            <person name="Zwiers L.-H."/>
            <person name="Turgeon B."/>
            <person name="Goodwin S."/>
            <person name="Spatafora J."/>
            <person name="Crous P."/>
            <person name="Grigoriev I."/>
        </authorList>
    </citation>
    <scope>NUCLEOTIDE SEQUENCE</scope>
    <source>
        <strain evidence="1">CBS 123094</strain>
    </source>
</reference>
<evidence type="ECO:0000313" key="1">
    <source>
        <dbReference type="EMBL" id="KAF2004437.1"/>
    </source>
</evidence>
<accession>A0A6A5WS90</accession>
<evidence type="ECO:0000313" key="2">
    <source>
        <dbReference type="Proteomes" id="UP000799779"/>
    </source>
</evidence>
<dbReference type="OrthoDB" id="5383526at2759"/>
<keyword evidence="2" id="KW-1185">Reference proteome</keyword>
<proteinExistence type="predicted"/>